<dbReference type="Proteomes" id="UP001501671">
    <property type="component" value="Unassembled WGS sequence"/>
</dbReference>
<feature type="transmembrane region" description="Helical" evidence="1">
    <location>
        <begin position="87"/>
        <end position="107"/>
    </location>
</feature>
<proteinExistence type="predicted"/>
<keyword evidence="3" id="KW-1185">Reference proteome</keyword>
<reference evidence="3" key="1">
    <citation type="journal article" date="2019" name="Int. J. Syst. Evol. Microbiol.">
        <title>The Global Catalogue of Microorganisms (GCM) 10K type strain sequencing project: providing services to taxonomists for standard genome sequencing and annotation.</title>
        <authorList>
            <consortium name="The Broad Institute Genomics Platform"/>
            <consortium name="The Broad Institute Genome Sequencing Center for Infectious Disease"/>
            <person name="Wu L."/>
            <person name="Ma J."/>
        </authorList>
    </citation>
    <scope>NUCLEOTIDE SEQUENCE [LARGE SCALE GENOMIC DNA]</scope>
    <source>
        <strain evidence="3">JCM 17666</strain>
    </source>
</reference>
<evidence type="ECO:0000256" key="1">
    <source>
        <dbReference type="SAM" id="Phobius"/>
    </source>
</evidence>
<name>A0ABP8GXH3_9BURK</name>
<sequence length="157" mass="16245">MLQRVTVPHRCDTAAPGHHVYPVASARDGRPPGLTFAYHRPAAAAAAGYHCPRTDSMGEAMQAESFFEWLGNICGAVIRTLVATLRAVLGGLGEAIAGFSAGLAHAIGMTPSAFNYILLAIGLLLLYGAIRALMRGAVLGGIILLVITVLLLGGLIG</sequence>
<feature type="transmembrane region" description="Helical" evidence="1">
    <location>
        <begin position="137"/>
        <end position="156"/>
    </location>
</feature>
<dbReference type="EMBL" id="BAABFO010000008">
    <property type="protein sequence ID" value="GAA4331411.1"/>
    <property type="molecule type" value="Genomic_DNA"/>
</dbReference>
<protein>
    <submittedName>
        <fullName evidence="2">Uncharacterized protein</fullName>
    </submittedName>
</protein>
<keyword evidence="1" id="KW-0472">Membrane</keyword>
<feature type="transmembrane region" description="Helical" evidence="1">
    <location>
        <begin position="113"/>
        <end position="130"/>
    </location>
</feature>
<evidence type="ECO:0000313" key="3">
    <source>
        <dbReference type="Proteomes" id="UP001501671"/>
    </source>
</evidence>
<accession>A0ABP8GXH3</accession>
<evidence type="ECO:0000313" key="2">
    <source>
        <dbReference type="EMBL" id="GAA4331411.1"/>
    </source>
</evidence>
<gene>
    <name evidence="2" type="ORF">GCM10023144_20020</name>
</gene>
<organism evidence="2 3">
    <name type="scientific">Pigmentiphaga soli</name>
    <dbReference type="NCBI Taxonomy" id="1007095"/>
    <lineage>
        <taxon>Bacteria</taxon>
        <taxon>Pseudomonadati</taxon>
        <taxon>Pseudomonadota</taxon>
        <taxon>Betaproteobacteria</taxon>
        <taxon>Burkholderiales</taxon>
        <taxon>Alcaligenaceae</taxon>
        <taxon>Pigmentiphaga</taxon>
    </lineage>
</organism>
<comment type="caution">
    <text evidence="2">The sequence shown here is derived from an EMBL/GenBank/DDBJ whole genome shotgun (WGS) entry which is preliminary data.</text>
</comment>
<keyword evidence="1" id="KW-0812">Transmembrane</keyword>
<keyword evidence="1" id="KW-1133">Transmembrane helix</keyword>